<comment type="caution">
    <text evidence="5">The sequence shown here is derived from an EMBL/GenBank/DDBJ whole genome shotgun (WGS) entry which is preliminary data.</text>
</comment>
<accession>A0A9X1YH33</accession>
<name>A0A9X1YH33_9BURK</name>
<keyword evidence="2" id="KW-0238">DNA-binding</keyword>
<dbReference type="InterPro" id="IPR018060">
    <property type="entry name" value="HTH_AraC"/>
</dbReference>
<evidence type="ECO:0000256" key="2">
    <source>
        <dbReference type="ARBA" id="ARBA00023125"/>
    </source>
</evidence>
<dbReference type="Pfam" id="PF12833">
    <property type="entry name" value="HTH_18"/>
    <property type="match status" value="1"/>
</dbReference>
<dbReference type="InterPro" id="IPR009057">
    <property type="entry name" value="Homeodomain-like_sf"/>
</dbReference>
<keyword evidence="6" id="KW-1185">Reference proteome</keyword>
<dbReference type="SMART" id="SM00871">
    <property type="entry name" value="AraC_E_bind"/>
    <property type="match status" value="1"/>
</dbReference>
<dbReference type="InterPro" id="IPR029442">
    <property type="entry name" value="GyrI-like"/>
</dbReference>
<dbReference type="InterPro" id="IPR011256">
    <property type="entry name" value="Reg_factor_effector_dom_sf"/>
</dbReference>
<dbReference type="EMBL" id="JAJLJH010000001">
    <property type="protein sequence ID" value="MCK9685305.1"/>
    <property type="molecule type" value="Genomic_DNA"/>
</dbReference>
<dbReference type="InterPro" id="IPR010499">
    <property type="entry name" value="AraC_E-bd"/>
</dbReference>
<gene>
    <name evidence="5" type="ORF">LPC04_06205</name>
</gene>
<organism evidence="5 6">
    <name type="scientific">Scleromatobacter humisilvae</name>
    <dbReference type="NCBI Taxonomy" id="2897159"/>
    <lineage>
        <taxon>Bacteria</taxon>
        <taxon>Pseudomonadati</taxon>
        <taxon>Pseudomonadota</taxon>
        <taxon>Betaproteobacteria</taxon>
        <taxon>Burkholderiales</taxon>
        <taxon>Sphaerotilaceae</taxon>
        <taxon>Scleromatobacter</taxon>
    </lineage>
</organism>
<dbReference type="SUPFAM" id="SSF46689">
    <property type="entry name" value="Homeodomain-like"/>
    <property type="match status" value="2"/>
</dbReference>
<evidence type="ECO:0000256" key="3">
    <source>
        <dbReference type="ARBA" id="ARBA00023163"/>
    </source>
</evidence>
<dbReference type="AlphaFoldDB" id="A0A9X1YH33"/>
<dbReference type="PANTHER" id="PTHR40055:SF1">
    <property type="entry name" value="TRANSCRIPTIONAL REGULATOR YGIV-RELATED"/>
    <property type="match status" value="1"/>
</dbReference>
<dbReference type="GO" id="GO:0003700">
    <property type="term" value="F:DNA-binding transcription factor activity"/>
    <property type="evidence" value="ECO:0007669"/>
    <property type="project" value="InterPro"/>
</dbReference>
<keyword evidence="1" id="KW-0805">Transcription regulation</keyword>
<proteinExistence type="predicted"/>
<dbReference type="RefSeq" id="WP_275681313.1">
    <property type="nucleotide sequence ID" value="NZ_JAJLJH010000001.1"/>
</dbReference>
<reference evidence="5" key="1">
    <citation type="submission" date="2021-11" db="EMBL/GenBank/DDBJ databases">
        <title>BS-T2-15 a new species belonging to the Comamonadaceae family isolated from the soil of a French oak forest.</title>
        <authorList>
            <person name="Mieszkin S."/>
            <person name="Alain K."/>
        </authorList>
    </citation>
    <scope>NUCLEOTIDE SEQUENCE</scope>
    <source>
        <strain evidence="5">BS-T2-15</strain>
    </source>
</reference>
<dbReference type="Proteomes" id="UP001139353">
    <property type="component" value="Unassembled WGS sequence"/>
</dbReference>
<keyword evidence="3" id="KW-0804">Transcription</keyword>
<dbReference type="InterPro" id="IPR018062">
    <property type="entry name" value="HTH_AraC-typ_CS"/>
</dbReference>
<evidence type="ECO:0000259" key="4">
    <source>
        <dbReference type="PROSITE" id="PS01124"/>
    </source>
</evidence>
<dbReference type="Gene3D" id="3.20.80.10">
    <property type="entry name" value="Regulatory factor, effector binding domain"/>
    <property type="match status" value="1"/>
</dbReference>
<dbReference type="PROSITE" id="PS01124">
    <property type="entry name" value="HTH_ARAC_FAMILY_2"/>
    <property type="match status" value="1"/>
</dbReference>
<dbReference type="PROSITE" id="PS00041">
    <property type="entry name" value="HTH_ARAC_FAMILY_1"/>
    <property type="match status" value="1"/>
</dbReference>
<dbReference type="GO" id="GO:0043565">
    <property type="term" value="F:sequence-specific DNA binding"/>
    <property type="evidence" value="ECO:0007669"/>
    <property type="project" value="InterPro"/>
</dbReference>
<dbReference type="Pfam" id="PF06445">
    <property type="entry name" value="GyrI-like"/>
    <property type="match status" value="1"/>
</dbReference>
<protein>
    <submittedName>
        <fullName evidence="5">GyrI-like domain-containing protein</fullName>
    </submittedName>
</protein>
<evidence type="ECO:0000313" key="6">
    <source>
        <dbReference type="Proteomes" id="UP001139353"/>
    </source>
</evidence>
<evidence type="ECO:0000313" key="5">
    <source>
        <dbReference type="EMBL" id="MCK9685305.1"/>
    </source>
</evidence>
<dbReference type="PANTHER" id="PTHR40055">
    <property type="entry name" value="TRANSCRIPTIONAL REGULATOR YGIV-RELATED"/>
    <property type="match status" value="1"/>
</dbReference>
<dbReference type="SMART" id="SM00342">
    <property type="entry name" value="HTH_ARAC"/>
    <property type="match status" value="1"/>
</dbReference>
<dbReference type="SUPFAM" id="SSF55136">
    <property type="entry name" value="Probable bacterial effector-binding domain"/>
    <property type="match status" value="1"/>
</dbReference>
<feature type="domain" description="HTH araC/xylS-type" evidence="4">
    <location>
        <begin position="15"/>
        <end position="113"/>
    </location>
</feature>
<dbReference type="InterPro" id="IPR050908">
    <property type="entry name" value="SmbC-like"/>
</dbReference>
<dbReference type="Gene3D" id="1.10.10.60">
    <property type="entry name" value="Homeodomain-like"/>
    <property type="match status" value="2"/>
</dbReference>
<sequence length="282" mass="31009">MPSRSTDQDYRARVARVVAAIVADPLAEHRLEDLAALAHFSPFHFHRVYTSVVGESVSATIRRVRLARAASLLAQGGESITQIGQAVGYDSPQAFSRAFGHFAGQSPRAFQQRLQEGVEPAPGREDDAGAPRVRVVELPARQVLAMRHAGPVATIPHTWRRMEQRFGERPMADWLGLSVGEPDEADGFAYYVGLAPREGDVQDATLEMLQVPGGTWALYELAGPYTRINTAFDAIHSHWMPGSGYEPDQRLALERYLNSPRDAAPADLRTELLVPIRPAARP</sequence>
<evidence type="ECO:0000256" key="1">
    <source>
        <dbReference type="ARBA" id="ARBA00023015"/>
    </source>
</evidence>